<comment type="caution">
    <text evidence="4">The sequence shown here is derived from an EMBL/GenBank/DDBJ whole genome shotgun (WGS) entry which is preliminary data.</text>
</comment>
<evidence type="ECO:0000256" key="1">
    <source>
        <dbReference type="SAM" id="MobiDB-lite"/>
    </source>
</evidence>
<dbReference type="InterPro" id="IPR011008">
    <property type="entry name" value="Dimeric_a/b-barrel"/>
</dbReference>
<feature type="signal peptide" evidence="2">
    <location>
        <begin position="1"/>
        <end position="24"/>
    </location>
</feature>
<evidence type="ECO:0000313" key="5">
    <source>
        <dbReference type="Proteomes" id="UP000290759"/>
    </source>
</evidence>
<evidence type="ECO:0000256" key="2">
    <source>
        <dbReference type="SAM" id="SignalP"/>
    </source>
</evidence>
<reference evidence="4 5" key="2">
    <citation type="submission" date="2019-02" db="EMBL/GenBank/DDBJ databases">
        <title>'Lichenibacterium ramalinii' gen. nov. sp. nov., 'Lichenibacterium minor' gen. nov. sp. nov.</title>
        <authorList>
            <person name="Pankratov T."/>
        </authorList>
    </citation>
    <scope>NUCLEOTIDE SEQUENCE [LARGE SCALE GENOMIC DNA]</scope>
    <source>
        <strain evidence="4 5">RmlP026</strain>
    </source>
</reference>
<keyword evidence="5" id="KW-1185">Reference proteome</keyword>
<feature type="chain" id="PRO_5020304840" evidence="2">
    <location>
        <begin position="25"/>
        <end position="180"/>
    </location>
</feature>
<protein>
    <submittedName>
        <fullName evidence="4">DUF1330 domain-containing protein</fullName>
    </submittedName>
</protein>
<dbReference type="SUPFAM" id="SSF54909">
    <property type="entry name" value="Dimeric alpha+beta barrel"/>
    <property type="match status" value="1"/>
</dbReference>
<sequence>MRHRVPSACLAALLIAAGAGPAGAQGHGFGGPHRPHGGGGRGGAVGRSRAAIYEVVAVSAVTDPAALKAALAKLGPSLAGTGGRLLVDADEPTAVAGTAPSHLAVLVFDDVGSAGAWQRSPAFKALAAELGKAGTLQVAAAGGIADPGAAPAVPAASLGPAPSRRALPDIPRIADICRGC</sequence>
<dbReference type="Pfam" id="PF07045">
    <property type="entry name" value="DUF1330"/>
    <property type="match status" value="1"/>
</dbReference>
<proteinExistence type="predicted"/>
<dbReference type="Gene3D" id="3.30.70.100">
    <property type="match status" value="1"/>
</dbReference>
<evidence type="ECO:0000313" key="4">
    <source>
        <dbReference type="EMBL" id="RYC31116.1"/>
    </source>
</evidence>
<feature type="domain" description="DUF1330" evidence="3">
    <location>
        <begin position="53"/>
        <end position="139"/>
    </location>
</feature>
<gene>
    <name evidence="4" type="ORF">D3273_15515</name>
</gene>
<keyword evidence="2" id="KW-0732">Signal</keyword>
<organism evidence="4 5">
    <name type="scientific">Lichenibacterium minor</name>
    <dbReference type="NCBI Taxonomy" id="2316528"/>
    <lineage>
        <taxon>Bacteria</taxon>
        <taxon>Pseudomonadati</taxon>
        <taxon>Pseudomonadota</taxon>
        <taxon>Alphaproteobacteria</taxon>
        <taxon>Hyphomicrobiales</taxon>
        <taxon>Lichenihabitantaceae</taxon>
        <taxon>Lichenibacterium</taxon>
    </lineage>
</organism>
<evidence type="ECO:0000259" key="3">
    <source>
        <dbReference type="Pfam" id="PF07045"/>
    </source>
</evidence>
<dbReference type="AlphaFoldDB" id="A0A4Q2U863"/>
<dbReference type="InterPro" id="IPR010753">
    <property type="entry name" value="DUF1330"/>
</dbReference>
<dbReference type="Proteomes" id="UP000290759">
    <property type="component" value="Unassembled WGS sequence"/>
</dbReference>
<reference evidence="4 5" key="1">
    <citation type="submission" date="2018-12" db="EMBL/GenBank/DDBJ databases">
        <authorList>
            <person name="Grouzdev D.S."/>
            <person name="Krutkina M.S."/>
        </authorList>
    </citation>
    <scope>NUCLEOTIDE SEQUENCE [LARGE SCALE GENOMIC DNA]</scope>
    <source>
        <strain evidence="4 5">RmlP026</strain>
    </source>
</reference>
<dbReference type="OrthoDB" id="516779at2"/>
<feature type="region of interest" description="Disordered" evidence="1">
    <location>
        <begin position="24"/>
        <end position="43"/>
    </location>
</feature>
<name>A0A4Q2U863_9HYPH</name>
<dbReference type="EMBL" id="QYBB01000017">
    <property type="protein sequence ID" value="RYC31116.1"/>
    <property type="molecule type" value="Genomic_DNA"/>
</dbReference>
<dbReference type="RefSeq" id="WP_129227796.1">
    <property type="nucleotide sequence ID" value="NZ_QYBB01000017.1"/>
</dbReference>
<accession>A0A4Q2U863</accession>